<comment type="subcellular location">
    <subcellularLocation>
        <location evidence="5">Cytoplasm</location>
    </subcellularLocation>
</comment>
<feature type="region of interest" description="Disordered" evidence="6">
    <location>
        <begin position="174"/>
        <end position="224"/>
    </location>
</feature>
<dbReference type="InterPro" id="IPR009000">
    <property type="entry name" value="Transl_B-barrel_sf"/>
</dbReference>
<comment type="similarity">
    <text evidence="5">Belongs to the RimM family.</text>
</comment>
<dbReference type="SUPFAM" id="SSF50346">
    <property type="entry name" value="PRC-barrel domain"/>
    <property type="match status" value="1"/>
</dbReference>
<dbReference type="GO" id="GO:0005840">
    <property type="term" value="C:ribosome"/>
    <property type="evidence" value="ECO:0007669"/>
    <property type="project" value="InterPro"/>
</dbReference>
<evidence type="ECO:0000313" key="9">
    <source>
        <dbReference type="EMBL" id="KZB64914.1"/>
    </source>
</evidence>
<sequence>MADTRKSKTDDAFVCVGMITAPHGVRGAVRVKSYTVDPDNLVGYGPLFDAKGQAKFKLSPVGHVRDQLIAKIDGVNDRDAAERLRGTKLYVPRTALPETEDEDEFYLADLVGLKAHHVDGSLFGTVRGVADFGAGDVIEIALEEVRGKVVVLPFTKEVVPDVVLSERKLVVNPPEGLLQEEEGPGNRTRRPGSSRKDSQADRDSDAVTADAVGAENATGSGKEA</sequence>
<dbReference type="OrthoDB" id="9788191at2"/>
<dbReference type="GO" id="GO:0006364">
    <property type="term" value="P:rRNA processing"/>
    <property type="evidence" value="ECO:0007669"/>
    <property type="project" value="UniProtKB-UniRule"/>
</dbReference>
<dbReference type="Gene3D" id="2.40.30.60">
    <property type="entry name" value="RimM"/>
    <property type="match status" value="1"/>
</dbReference>
<proteinExistence type="inferred from homology"/>
<dbReference type="SUPFAM" id="SSF50447">
    <property type="entry name" value="Translation proteins"/>
    <property type="match status" value="1"/>
</dbReference>
<feature type="domain" description="RimM N-terminal" evidence="7">
    <location>
        <begin position="15"/>
        <end position="94"/>
    </location>
</feature>
<organism evidence="9 10">
    <name type="scientific">Thalassospira lucentensis</name>
    <dbReference type="NCBI Taxonomy" id="168935"/>
    <lineage>
        <taxon>Bacteria</taxon>
        <taxon>Pseudomonadati</taxon>
        <taxon>Pseudomonadota</taxon>
        <taxon>Alphaproteobacteria</taxon>
        <taxon>Rhodospirillales</taxon>
        <taxon>Thalassospiraceae</taxon>
        <taxon>Thalassospira</taxon>
    </lineage>
</organism>
<comment type="function">
    <text evidence="5">An accessory protein needed during the final step in the assembly of 30S ribosomal subunit, possibly for assembly of the head region. Essential for efficient processing of 16S rRNA. May be needed both before and after RbfA during the maturation of 16S rRNA. It has affinity for free ribosomal 30S subunits but not for 70S ribosomes.</text>
</comment>
<dbReference type="InterPro" id="IPR036976">
    <property type="entry name" value="RimM_N_sf"/>
</dbReference>
<dbReference type="InterPro" id="IPR056792">
    <property type="entry name" value="PRC_RimM"/>
</dbReference>
<gene>
    <name evidence="5" type="primary">rimM</name>
    <name evidence="9" type="ORF">AUP42_18935</name>
</gene>
<dbReference type="HAMAP" id="MF_00014">
    <property type="entry name" value="Ribosome_mat_RimM"/>
    <property type="match status" value="1"/>
</dbReference>
<evidence type="ECO:0000259" key="8">
    <source>
        <dbReference type="Pfam" id="PF24986"/>
    </source>
</evidence>
<dbReference type="Gene3D" id="2.30.30.240">
    <property type="entry name" value="PRC-barrel domain"/>
    <property type="match status" value="1"/>
</dbReference>
<dbReference type="Proteomes" id="UP000076335">
    <property type="component" value="Unassembled WGS sequence"/>
</dbReference>
<feature type="domain" description="Ribosome maturation factor RimM PRC barrel" evidence="8">
    <location>
        <begin position="109"/>
        <end position="177"/>
    </location>
</feature>
<dbReference type="AlphaFoldDB" id="A0A154L653"/>
<protein>
    <recommendedName>
        <fullName evidence="5">Ribosome maturation factor RimM</fullName>
    </recommendedName>
</protein>
<dbReference type="GO" id="GO:0043022">
    <property type="term" value="F:ribosome binding"/>
    <property type="evidence" value="ECO:0007669"/>
    <property type="project" value="InterPro"/>
</dbReference>
<comment type="subunit">
    <text evidence="5">Binds ribosomal protein uS19.</text>
</comment>
<evidence type="ECO:0000256" key="2">
    <source>
        <dbReference type="ARBA" id="ARBA00022517"/>
    </source>
</evidence>
<accession>A0A154L653</accession>
<evidence type="ECO:0000256" key="1">
    <source>
        <dbReference type="ARBA" id="ARBA00022490"/>
    </source>
</evidence>
<feature type="compositionally biased region" description="Basic and acidic residues" evidence="6">
    <location>
        <begin position="194"/>
        <end position="205"/>
    </location>
</feature>
<dbReference type="EMBL" id="LPVY01000011">
    <property type="protein sequence ID" value="KZB64914.1"/>
    <property type="molecule type" value="Genomic_DNA"/>
</dbReference>
<evidence type="ECO:0000259" key="7">
    <source>
        <dbReference type="Pfam" id="PF01782"/>
    </source>
</evidence>
<keyword evidence="2 5" id="KW-0690">Ribosome biogenesis</keyword>
<keyword evidence="4 5" id="KW-0143">Chaperone</keyword>
<dbReference type="InterPro" id="IPR002676">
    <property type="entry name" value="RimM_N"/>
</dbReference>
<dbReference type="Pfam" id="PF01782">
    <property type="entry name" value="RimM"/>
    <property type="match status" value="1"/>
</dbReference>
<dbReference type="PANTHER" id="PTHR33692">
    <property type="entry name" value="RIBOSOME MATURATION FACTOR RIMM"/>
    <property type="match status" value="1"/>
</dbReference>
<evidence type="ECO:0000256" key="5">
    <source>
        <dbReference type="HAMAP-Rule" id="MF_00014"/>
    </source>
</evidence>
<comment type="caution">
    <text evidence="9">The sequence shown here is derived from an EMBL/GenBank/DDBJ whole genome shotgun (WGS) entry which is preliminary data.</text>
</comment>
<dbReference type="Pfam" id="PF24986">
    <property type="entry name" value="PRC_RimM"/>
    <property type="match status" value="1"/>
</dbReference>
<evidence type="ECO:0000256" key="3">
    <source>
        <dbReference type="ARBA" id="ARBA00022552"/>
    </source>
</evidence>
<evidence type="ECO:0000256" key="4">
    <source>
        <dbReference type="ARBA" id="ARBA00023186"/>
    </source>
</evidence>
<evidence type="ECO:0000313" key="10">
    <source>
        <dbReference type="Proteomes" id="UP000076335"/>
    </source>
</evidence>
<name>A0A154L653_9PROT</name>
<dbReference type="GO" id="GO:0042274">
    <property type="term" value="P:ribosomal small subunit biogenesis"/>
    <property type="evidence" value="ECO:0007669"/>
    <property type="project" value="UniProtKB-UniRule"/>
</dbReference>
<evidence type="ECO:0000256" key="6">
    <source>
        <dbReference type="SAM" id="MobiDB-lite"/>
    </source>
</evidence>
<reference evidence="9 10" key="1">
    <citation type="submission" date="2015-12" db="EMBL/GenBank/DDBJ databases">
        <title>Genome sequence of Thalassospira lucentensis MCCC 1A02072.</title>
        <authorList>
            <person name="Lu L."/>
            <person name="Lai Q."/>
            <person name="Shao Z."/>
            <person name="Qian P."/>
        </authorList>
    </citation>
    <scope>NUCLEOTIDE SEQUENCE [LARGE SCALE GENOMIC DNA]</scope>
    <source>
        <strain evidence="9 10">MCCC 1A02072</strain>
    </source>
</reference>
<comment type="domain">
    <text evidence="5">The PRC barrel domain binds ribosomal protein uS19.</text>
</comment>
<dbReference type="RefSeq" id="WP_062951619.1">
    <property type="nucleotide sequence ID" value="NZ_LPVY01000011.1"/>
</dbReference>
<dbReference type="GO" id="GO:0005737">
    <property type="term" value="C:cytoplasm"/>
    <property type="evidence" value="ECO:0007669"/>
    <property type="project" value="UniProtKB-SubCell"/>
</dbReference>
<dbReference type="PANTHER" id="PTHR33692:SF1">
    <property type="entry name" value="RIBOSOME MATURATION FACTOR RIMM"/>
    <property type="match status" value="1"/>
</dbReference>
<keyword evidence="3 5" id="KW-0698">rRNA processing</keyword>
<dbReference type="InterPro" id="IPR011033">
    <property type="entry name" value="PRC_barrel-like_sf"/>
</dbReference>
<dbReference type="InterPro" id="IPR011961">
    <property type="entry name" value="RimM"/>
</dbReference>
<keyword evidence="1 5" id="KW-0963">Cytoplasm</keyword>
<dbReference type="NCBIfam" id="TIGR02273">
    <property type="entry name" value="16S_RimM"/>
    <property type="match status" value="1"/>
</dbReference>